<accession>A0ABS1G0P8</accession>
<gene>
    <name evidence="2" type="ORF">JHL15_19900</name>
</gene>
<comment type="caution">
    <text evidence="2">The sequence shown here is derived from an EMBL/GenBank/DDBJ whole genome shotgun (WGS) entry which is preliminary data.</text>
</comment>
<sequence>MLFNLNKAIEILERTPDTLTSMLDGLSDEWINNNEGEETWSPFDVIGHLIHGEKTDWLVRTELILSDKTDKKFPEFDRFAQFEESKGKTLSQMLNEFKILRKNNLEVLQSKNITVEDLNKTGVHPTFGDVTLKQHLSTWVAHDLGHIAQISRIMAKQYRDDVGPWRAFLPILDR</sequence>
<protein>
    <submittedName>
        <fullName evidence="2">DinB family protein</fullName>
    </submittedName>
</protein>
<dbReference type="Gene3D" id="1.20.120.450">
    <property type="entry name" value="dinb family like domain"/>
    <property type="match status" value="1"/>
</dbReference>
<proteinExistence type="predicted"/>
<dbReference type="SUPFAM" id="SSF109854">
    <property type="entry name" value="DinB/YfiT-like putative metalloenzymes"/>
    <property type="match status" value="1"/>
</dbReference>
<name>A0ABS1G0P8_9FLAO</name>
<evidence type="ECO:0000259" key="1">
    <source>
        <dbReference type="Pfam" id="PF12867"/>
    </source>
</evidence>
<dbReference type="InterPro" id="IPR024775">
    <property type="entry name" value="DinB-like"/>
</dbReference>
<reference evidence="3" key="1">
    <citation type="submission" date="2021-01" db="EMBL/GenBank/DDBJ databases">
        <title>Genome public.</title>
        <authorList>
            <person name="Liu C."/>
            <person name="Sun Q."/>
        </authorList>
    </citation>
    <scope>NUCLEOTIDE SEQUENCE [LARGE SCALE GENOMIC DNA]</scope>
    <source>
        <strain evidence="3">YIM B02567</strain>
    </source>
</reference>
<evidence type="ECO:0000313" key="2">
    <source>
        <dbReference type="EMBL" id="MBK1898039.1"/>
    </source>
</evidence>
<keyword evidence="3" id="KW-1185">Reference proteome</keyword>
<dbReference type="EMBL" id="JAENHK010000010">
    <property type="protein sequence ID" value="MBK1898039.1"/>
    <property type="molecule type" value="Genomic_DNA"/>
</dbReference>
<feature type="domain" description="DinB-like" evidence="1">
    <location>
        <begin position="12"/>
        <end position="150"/>
    </location>
</feature>
<dbReference type="RefSeq" id="WP_200248654.1">
    <property type="nucleotide sequence ID" value="NZ_JAENHK010000010.1"/>
</dbReference>
<dbReference type="Pfam" id="PF12867">
    <property type="entry name" value="DinB_2"/>
    <property type="match status" value="1"/>
</dbReference>
<dbReference type="Proteomes" id="UP000628669">
    <property type="component" value="Unassembled WGS sequence"/>
</dbReference>
<organism evidence="2 3">
    <name type="scientific">Chryseobacterium paridis</name>
    <dbReference type="NCBI Taxonomy" id="2800328"/>
    <lineage>
        <taxon>Bacteria</taxon>
        <taxon>Pseudomonadati</taxon>
        <taxon>Bacteroidota</taxon>
        <taxon>Flavobacteriia</taxon>
        <taxon>Flavobacteriales</taxon>
        <taxon>Weeksellaceae</taxon>
        <taxon>Chryseobacterium group</taxon>
        <taxon>Chryseobacterium</taxon>
    </lineage>
</organism>
<evidence type="ECO:0000313" key="3">
    <source>
        <dbReference type="Proteomes" id="UP000628669"/>
    </source>
</evidence>
<dbReference type="InterPro" id="IPR034660">
    <property type="entry name" value="DinB/YfiT-like"/>
</dbReference>